<keyword evidence="7 12" id="KW-0648">Protein biosynthesis</keyword>
<dbReference type="GO" id="GO:0005829">
    <property type="term" value="C:cytosol"/>
    <property type="evidence" value="ECO:0007669"/>
    <property type="project" value="TreeGrafter"/>
</dbReference>
<evidence type="ECO:0000256" key="3">
    <source>
        <dbReference type="ARBA" id="ARBA00022490"/>
    </source>
</evidence>
<dbReference type="EMBL" id="JAASRN010000001">
    <property type="protein sequence ID" value="NIK72569.1"/>
    <property type="molecule type" value="Genomic_DNA"/>
</dbReference>
<dbReference type="InterPro" id="IPR002300">
    <property type="entry name" value="aa-tRNA-synth_Ia"/>
</dbReference>
<dbReference type="HAMAP" id="MF_02004">
    <property type="entry name" value="Val_tRNA_synth_type1"/>
    <property type="match status" value="1"/>
</dbReference>
<dbReference type="CDD" id="cd00817">
    <property type="entry name" value="ValRS_core"/>
    <property type="match status" value="1"/>
</dbReference>
<comment type="subunit">
    <text evidence="2 12">Monomer.</text>
</comment>
<dbReference type="GO" id="GO:0005524">
    <property type="term" value="F:ATP binding"/>
    <property type="evidence" value="ECO:0007669"/>
    <property type="project" value="UniProtKB-UniRule"/>
</dbReference>
<gene>
    <name evidence="12" type="primary">valS</name>
    <name evidence="16" type="ORF">FHS56_000055</name>
</gene>
<dbReference type="InterPro" id="IPR010978">
    <property type="entry name" value="tRNA-bd_arm"/>
</dbReference>
<keyword evidence="17" id="KW-1185">Reference proteome</keyword>
<comment type="domain">
    <text evidence="12">ValRS has two distinct active sites: one for aminoacylation and one for editing. The misactivated threonine is translocated from the active site to the editing site.</text>
</comment>
<feature type="domain" description="Valyl-tRNA synthetase tRNA-binding arm" evidence="15">
    <location>
        <begin position="831"/>
        <end position="896"/>
    </location>
</feature>
<evidence type="ECO:0000313" key="17">
    <source>
        <dbReference type="Proteomes" id="UP000537126"/>
    </source>
</evidence>
<feature type="binding site" evidence="12">
    <location>
        <position position="554"/>
    </location>
    <ligand>
        <name>ATP</name>
        <dbReference type="ChEBI" id="CHEBI:30616"/>
    </ligand>
</feature>
<proteinExistence type="inferred from homology"/>
<evidence type="ECO:0000256" key="10">
    <source>
        <dbReference type="ARBA" id="ARBA00047552"/>
    </source>
</evidence>
<keyword evidence="8 12" id="KW-0175">Coiled coil</keyword>
<dbReference type="Gene3D" id="1.10.287.380">
    <property type="entry name" value="Valyl-tRNA synthetase, C-terminal domain"/>
    <property type="match status" value="1"/>
</dbReference>
<comment type="catalytic activity">
    <reaction evidence="10 12">
        <text>tRNA(Val) + L-valine + ATP = L-valyl-tRNA(Val) + AMP + diphosphate</text>
        <dbReference type="Rhea" id="RHEA:10704"/>
        <dbReference type="Rhea" id="RHEA-COMP:9672"/>
        <dbReference type="Rhea" id="RHEA-COMP:9708"/>
        <dbReference type="ChEBI" id="CHEBI:30616"/>
        <dbReference type="ChEBI" id="CHEBI:33019"/>
        <dbReference type="ChEBI" id="CHEBI:57762"/>
        <dbReference type="ChEBI" id="CHEBI:78442"/>
        <dbReference type="ChEBI" id="CHEBI:78537"/>
        <dbReference type="ChEBI" id="CHEBI:456215"/>
        <dbReference type="EC" id="6.1.1.9"/>
    </reaction>
</comment>
<dbReference type="AlphaFoldDB" id="A0A846MM67"/>
<dbReference type="Gene3D" id="3.40.50.620">
    <property type="entry name" value="HUPs"/>
    <property type="match status" value="2"/>
</dbReference>
<dbReference type="InterPro" id="IPR013155">
    <property type="entry name" value="M/V/L/I-tRNA-synth_anticd-bd"/>
</dbReference>
<evidence type="ECO:0000259" key="14">
    <source>
        <dbReference type="Pfam" id="PF08264"/>
    </source>
</evidence>
<evidence type="ECO:0000313" key="16">
    <source>
        <dbReference type="EMBL" id="NIK72569.1"/>
    </source>
</evidence>
<evidence type="ECO:0000256" key="11">
    <source>
        <dbReference type="ARBA" id="ARBA00060830"/>
    </source>
</evidence>
<dbReference type="SUPFAM" id="SSF47323">
    <property type="entry name" value="Anticodon-binding domain of a subclass of class I aminoacyl-tRNA synthetases"/>
    <property type="match status" value="1"/>
</dbReference>
<sequence length="901" mass="103754">MELAKKYNPAEVEDKWYRYWLENKVFAAKPNPKKAPYCIVIPPPNVTGVLHMGHMLNNTIQDVLIRRARMQGKEACWVPGTDHASIATEAKVVRMLRERGISKHELSREEFLTYAWEWKEKYGGIILEQLKKLGASCDWDRTRFTMDDKYYKAVIRVFVDLYRKGYIYRGLRMINWDPEAKTALSNEEVIYKEEGEISKLYHVRYPLADGSGHVVIATTRPETILADTAIAVNPNDERYTALIGKQALVPFVNRPIPIIADDYVDTAFGTGCLKVTPAHDPNDYEIGLRHQLEVIDILNEDGTLNQACGVEKYVGKDRFEVRKMIAKDLEEAGLLVKVEEITNKVGRSERTGAVVEPRLSLQWFIKMKDISKRALEAVENDEVQLVPTKFKNIYRHWMENVRDWCISRQLWWGHRIPAYYYGEGENDFVVAETLEEAVELARKQSGNPQLQANDLRQDEDVLDTWASSWLWPIAVFDGFEDEYFDKETGKIHKEKNPELNYFYPTQVLVTAPEILFFWVARMIIAGYEYLGERPFEHVYLTGIVRDKLGRKMSKSLGNSPDPLELIAKYGADGVRIGMLFSSPAGNDLLFDEKLCEQGRNFANKIWNAFRLVKGWSVKEDATAPTGNQWATAWLRARLETVKQALEEQFAQYRLSEALVTLYKFIWDDFCSWYLEMIKPAFGQPIDAPTYAQTVAFFDEILRLLHPFMPFITEELWQHLMERQAGETICRAPYPQVQQSPNTALIEEMERMMELIAQVRNVRAERQIPNKDSLPLLIKTNRQAIYERYADVVKKMANLSQIDFGEPAEGQNAIPFVLKEDECFLLVEGSVDTEQLKADLLKELEYYKGFKQSVERKLSNERFVQNAPAAVVEKERKKLADAEAKIAAIEEGLAKIGHAVSK</sequence>
<evidence type="ECO:0000256" key="8">
    <source>
        <dbReference type="ARBA" id="ARBA00023054"/>
    </source>
</evidence>
<evidence type="ECO:0000259" key="13">
    <source>
        <dbReference type="Pfam" id="PF00133"/>
    </source>
</evidence>
<dbReference type="InterPro" id="IPR002303">
    <property type="entry name" value="Valyl-tRNA_ligase"/>
</dbReference>
<comment type="function">
    <text evidence="12">Catalyzes the attachment of valine to tRNA(Val). As ValRS can inadvertently accommodate and process structurally similar amino acids such as threonine, to avoid such errors, it has a 'posttransfer' editing activity that hydrolyzes mischarged Thr-tRNA(Val) in a tRNA-dependent manner.</text>
</comment>
<name>A0A846MM67_9BACT</name>
<comment type="caution">
    <text evidence="16">The sequence shown here is derived from an EMBL/GenBank/DDBJ whole genome shotgun (WGS) entry which is preliminary data.</text>
</comment>
<dbReference type="InterPro" id="IPR009080">
    <property type="entry name" value="tRNAsynth_Ia_anticodon-bd"/>
</dbReference>
<dbReference type="SUPFAM" id="SSF52374">
    <property type="entry name" value="Nucleotidylyl transferase"/>
    <property type="match status" value="1"/>
</dbReference>
<keyword evidence="6 12" id="KW-0067">ATP-binding</keyword>
<feature type="domain" description="Aminoacyl-tRNA synthetase class Ia" evidence="13">
    <location>
        <begin position="15"/>
        <end position="589"/>
    </location>
</feature>
<dbReference type="PANTHER" id="PTHR11946">
    <property type="entry name" value="VALYL-TRNA SYNTHETASES"/>
    <property type="match status" value="1"/>
</dbReference>
<dbReference type="Pfam" id="PF10458">
    <property type="entry name" value="Val_tRNA-synt_C"/>
    <property type="match status" value="1"/>
</dbReference>
<evidence type="ECO:0000256" key="2">
    <source>
        <dbReference type="ARBA" id="ARBA00011245"/>
    </source>
</evidence>
<dbReference type="InterPro" id="IPR033705">
    <property type="entry name" value="Anticodon_Ia_Val"/>
</dbReference>
<dbReference type="InterPro" id="IPR001412">
    <property type="entry name" value="aa-tRNA-synth_I_CS"/>
</dbReference>
<dbReference type="Pfam" id="PF08264">
    <property type="entry name" value="Anticodon_1"/>
    <property type="match status" value="1"/>
</dbReference>
<evidence type="ECO:0000256" key="6">
    <source>
        <dbReference type="ARBA" id="ARBA00022840"/>
    </source>
</evidence>
<dbReference type="SUPFAM" id="SSF46589">
    <property type="entry name" value="tRNA-binding arm"/>
    <property type="match status" value="1"/>
</dbReference>
<dbReference type="PROSITE" id="PS00178">
    <property type="entry name" value="AA_TRNA_LIGASE_I"/>
    <property type="match status" value="1"/>
</dbReference>
<feature type="short sequence motif" description="'KMSKS' region" evidence="12">
    <location>
        <begin position="551"/>
        <end position="555"/>
    </location>
</feature>
<dbReference type="EC" id="6.1.1.9" evidence="12"/>
<dbReference type="InterPro" id="IPR037118">
    <property type="entry name" value="Val-tRNA_synth_C_sf"/>
</dbReference>
<reference evidence="16 17" key="1">
    <citation type="submission" date="2020-03" db="EMBL/GenBank/DDBJ databases">
        <title>Genomic Encyclopedia of Type Strains, Phase IV (KMG-IV): sequencing the most valuable type-strain genomes for metagenomic binning, comparative biology and taxonomic classification.</title>
        <authorList>
            <person name="Goeker M."/>
        </authorList>
    </citation>
    <scope>NUCLEOTIDE SEQUENCE [LARGE SCALE GENOMIC DNA]</scope>
    <source>
        <strain evidence="16 17">DSM 5718</strain>
    </source>
</reference>
<organism evidence="16 17">
    <name type="scientific">Thermonema lapsum</name>
    <dbReference type="NCBI Taxonomy" id="28195"/>
    <lineage>
        <taxon>Bacteria</taxon>
        <taxon>Pseudomonadati</taxon>
        <taxon>Bacteroidota</taxon>
        <taxon>Cytophagia</taxon>
        <taxon>Cytophagales</taxon>
        <taxon>Thermonemataceae</taxon>
        <taxon>Thermonema</taxon>
    </lineage>
</organism>
<dbReference type="GO" id="GO:0004832">
    <property type="term" value="F:valine-tRNA ligase activity"/>
    <property type="evidence" value="ECO:0007669"/>
    <property type="project" value="UniProtKB-UniRule"/>
</dbReference>
<evidence type="ECO:0000256" key="5">
    <source>
        <dbReference type="ARBA" id="ARBA00022741"/>
    </source>
</evidence>
<keyword evidence="5 12" id="KW-0547">Nucleotide-binding</keyword>
<dbReference type="CDD" id="cd07962">
    <property type="entry name" value="Anticodon_Ia_Val"/>
    <property type="match status" value="1"/>
</dbReference>
<dbReference type="NCBIfam" id="TIGR00422">
    <property type="entry name" value="valS"/>
    <property type="match status" value="1"/>
</dbReference>
<protein>
    <recommendedName>
        <fullName evidence="12">Valine--tRNA ligase</fullName>
        <ecNumber evidence="12">6.1.1.9</ecNumber>
    </recommendedName>
    <alternativeName>
        <fullName evidence="12">Valyl-tRNA synthetase</fullName>
        <shortName evidence="12">ValRS</shortName>
    </alternativeName>
</protein>
<feature type="short sequence motif" description="'HIGH' region" evidence="12">
    <location>
        <begin position="44"/>
        <end position="54"/>
    </location>
</feature>
<comment type="similarity">
    <text evidence="11 12">Belongs to the class-I aminoacyl-tRNA synthetase family. ValS type 1 subfamily.</text>
</comment>
<evidence type="ECO:0000259" key="15">
    <source>
        <dbReference type="Pfam" id="PF10458"/>
    </source>
</evidence>
<dbReference type="PRINTS" id="PR00986">
    <property type="entry name" value="TRNASYNTHVAL"/>
</dbReference>
<comment type="domain">
    <text evidence="12">The C-terminal coiled-coil domain is crucial for aminoacylation activity.</text>
</comment>
<dbReference type="NCBIfam" id="NF004349">
    <property type="entry name" value="PRK05729.1"/>
    <property type="match status" value="1"/>
</dbReference>
<evidence type="ECO:0000256" key="4">
    <source>
        <dbReference type="ARBA" id="ARBA00022598"/>
    </source>
</evidence>
<dbReference type="Gene3D" id="3.90.740.10">
    <property type="entry name" value="Valyl/Leucyl/Isoleucyl-tRNA synthetase, editing domain"/>
    <property type="match status" value="1"/>
</dbReference>
<evidence type="ECO:0000256" key="7">
    <source>
        <dbReference type="ARBA" id="ARBA00022917"/>
    </source>
</evidence>
<dbReference type="GO" id="GO:0006438">
    <property type="term" value="P:valyl-tRNA aminoacylation"/>
    <property type="evidence" value="ECO:0007669"/>
    <property type="project" value="UniProtKB-UniRule"/>
</dbReference>
<evidence type="ECO:0000256" key="1">
    <source>
        <dbReference type="ARBA" id="ARBA00004496"/>
    </source>
</evidence>
<dbReference type="FunFam" id="1.10.287.380:FF:000001">
    <property type="entry name" value="Valine--tRNA ligase"/>
    <property type="match status" value="1"/>
</dbReference>
<dbReference type="GO" id="GO:0002161">
    <property type="term" value="F:aminoacyl-tRNA deacylase activity"/>
    <property type="evidence" value="ECO:0007669"/>
    <property type="project" value="InterPro"/>
</dbReference>
<dbReference type="InterPro" id="IPR019499">
    <property type="entry name" value="Val-tRNA_synth_tRNA-bd"/>
</dbReference>
<comment type="subcellular location">
    <subcellularLocation>
        <location evidence="1 12">Cytoplasm</location>
    </subcellularLocation>
</comment>
<dbReference type="FunFam" id="3.90.740.10:FF:000010">
    <property type="entry name" value="Valine--tRNA ligase"/>
    <property type="match status" value="1"/>
</dbReference>
<dbReference type="Pfam" id="PF00133">
    <property type="entry name" value="tRNA-synt_1"/>
    <property type="match status" value="1"/>
</dbReference>
<dbReference type="Proteomes" id="UP000537126">
    <property type="component" value="Unassembled WGS sequence"/>
</dbReference>
<keyword evidence="4 12" id="KW-0436">Ligase</keyword>
<keyword evidence="9 12" id="KW-0030">Aminoacyl-tRNA synthetase</keyword>
<accession>A0A846MM67</accession>
<keyword evidence="3 12" id="KW-0963">Cytoplasm</keyword>
<dbReference type="FunFam" id="3.40.50.620:FF:000032">
    <property type="entry name" value="Valine--tRNA ligase"/>
    <property type="match status" value="1"/>
</dbReference>
<dbReference type="InterPro" id="IPR009008">
    <property type="entry name" value="Val/Leu/Ile-tRNA-synth_edit"/>
</dbReference>
<dbReference type="SUPFAM" id="SSF50677">
    <property type="entry name" value="ValRS/IleRS/LeuRS editing domain"/>
    <property type="match status" value="1"/>
</dbReference>
<dbReference type="RefSeq" id="WP_166917893.1">
    <property type="nucleotide sequence ID" value="NZ_JAASRN010000001.1"/>
</dbReference>
<dbReference type="InterPro" id="IPR014729">
    <property type="entry name" value="Rossmann-like_a/b/a_fold"/>
</dbReference>
<dbReference type="Gene3D" id="1.10.730.10">
    <property type="entry name" value="Isoleucyl-tRNA Synthetase, Domain 1"/>
    <property type="match status" value="1"/>
</dbReference>
<dbReference type="PANTHER" id="PTHR11946:SF109">
    <property type="entry name" value="VALINE--TRNA LIGASE"/>
    <property type="match status" value="1"/>
</dbReference>
<feature type="domain" description="Methionyl/Valyl/Leucyl/Isoleucyl-tRNA synthetase anticodon-binding" evidence="14">
    <location>
        <begin position="633"/>
        <end position="775"/>
    </location>
</feature>
<evidence type="ECO:0000256" key="9">
    <source>
        <dbReference type="ARBA" id="ARBA00023146"/>
    </source>
</evidence>
<evidence type="ECO:0000256" key="12">
    <source>
        <dbReference type="HAMAP-Rule" id="MF_02004"/>
    </source>
</evidence>